<name>A0A1H7R267_STIAU</name>
<dbReference type="EMBL" id="FOAP01000006">
    <property type="protein sequence ID" value="SEL54350.1"/>
    <property type="molecule type" value="Genomic_DNA"/>
</dbReference>
<evidence type="ECO:0000313" key="2">
    <source>
        <dbReference type="Proteomes" id="UP000182719"/>
    </source>
</evidence>
<organism evidence="1 2">
    <name type="scientific">Stigmatella aurantiaca</name>
    <dbReference type="NCBI Taxonomy" id="41"/>
    <lineage>
        <taxon>Bacteria</taxon>
        <taxon>Pseudomonadati</taxon>
        <taxon>Myxococcota</taxon>
        <taxon>Myxococcia</taxon>
        <taxon>Myxococcales</taxon>
        <taxon>Cystobacterineae</taxon>
        <taxon>Archangiaceae</taxon>
        <taxon>Stigmatella</taxon>
    </lineage>
</organism>
<gene>
    <name evidence="1" type="ORF">SAMN05444354_106360</name>
</gene>
<evidence type="ECO:0000313" key="1">
    <source>
        <dbReference type="EMBL" id="SEL54350.1"/>
    </source>
</evidence>
<evidence type="ECO:0008006" key="3">
    <source>
        <dbReference type="Google" id="ProtNLM"/>
    </source>
</evidence>
<proteinExistence type="predicted"/>
<keyword evidence="2" id="KW-1185">Reference proteome</keyword>
<accession>A0A1H7R267</accession>
<dbReference type="Proteomes" id="UP000182719">
    <property type="component" value="Unassembled WGS sequence"/>
</dbReference>
<dbReference type="AlphaFoldDB" id="A0A1H7R267"/>
<protein>
    <recommendedName>
        <fullName evidence="3">Transposase</fullName>
    </recommendedName>
</protein>
<sequence length="45" mass="4946">RGRRVCTTDSKHGLPVAPNVLNRNFCPEAPNRTWATDISVPQQAA</sequence>
<reference evidence="2" key="1">
    <citation type="submission" date="2016-10" db="EMBL/GenBank/DDBJ databases">
        <authorList>
            <person name="Varghese N."/>
            <person name="Submissions S."/>
        </authorList>
    </citation>
    <scope>NUCLEOTIDE SEQUENCE [LARGE SCALE GENOMIC DNA]</scope>
    <source>
        <strain evidence="2">DSM 17044</strain>
    </source>
</reference>
<feature type="non-terminal residue" evidence="1">
    <location>
        <position position="1"/>
    </location>
</feature>